<dbReference type="Pfam" id="PF01243">
    <property type="entry name" value="PNPOx_N"/>
    <property type="match status" value="1"/>
</dbReference>
<evidence type="ECO:0000256" key="1">
    <source>
        <dbReference type="ARBA" id="ARBA00023002"/>
    </source>
</evidence>
<sequence length="165" mass="18510">MIGANLVPVVSWKQFSAEEPRIAADVRRRFGASRRHVLATLRRDGSPRLSAIEVHWRDDVLELWSMPGSHKALDLRRDPRMSVHAQPGEAGLGDPDVKLSGRAFEVTAPSERRAWIERAKPAGDDSHLFRVEITEVVTTGVDEAAGQLLIKLWRPARGVVVFRRH</sequence>
<dbReference type="EMBL" id="BAAAGS010000043">
    <property type="protein sequence ID" value="GAA0547519.1"/>
    <property type="molecule type" value="Genomic_DNA"/>
</dbReference>
<dbReference type="PANTHER" id="PTHR35176">
    <property type="entry name" value="HEME OXYGENASE HI_0854-RELATED"/>
    <property type="match status" value="1"/>
</dbReference>
<gene>
    <name evidence="3" type="ORF">GCM10009533_52830</name>
</gene>
<evidence type="ECO:0000259" key="2">
    <source>
        <dbReference type="Pfam" id="PF01243"/>
    </source>
</evidence>
<evidence type="ECO:0000313" key="4">
    <source>
        <dbReference type="Proteomes" id="UP001500729"/>
    </source>
</evidence>
<keyword evidence="1" id="KW-0560">Oxidoreductase</keyword>
<keyword evidence="4" id="KW-1185">Reference proteome</keyword>
<organism evidence="3 4">
    <name type="scientific">Saccharopolyspora erythraea</name>
    <name type="common">Streptomyces erythraeus</name>
    <dbReference type="NCBI Taxonomy" id="1836"/>
    <lineage>
        <taxon>Bacteria</taxon>
        <taxon>Bacillati</taxon>
        <taxon>Actinomycetota</taxon>
        <taxon>Actinomycetes</taxon>
        <taxon>Pseudonocardiales</taxon>
        <taxon>Pseudonocardiaceae</taxon>
        <taxon>Saccharopolyspora</taxon>
    </lineage>
</organism>
<dbReference type="Gene3D" id="2.30.110.10">
    <property type="entry name" value="Electron Transport, Fmn-binding Protein, Chain A"/>
    <property type="match status" value="1"/>
</dbReference>
<dbReference type="RefSeq" id="WP_009951476.1">
    <property type="nucleotide sequence ID" value="NZ_BAAAGS010000043.1"/>
</dbReference>
<dbReference type="PANTHER" id="PTHR35176:SF6">
    <property type="entry name" value="HEME OXYGENASE HI_0854-RELATED"/>
    <property type="match status" value="1"/>
</dbReference>
<feature type="domain" description="Pyridoxamine 5'-phosphate oxidase N-terminal" evidence="2">
    <location>
        <begin position="27"/>
        <end position="138"/>
    </location>
</feature>
<comment type="caution">
    <text evidence="3">The sequence shown here is derived from an EMBL/GenBank/DDBJ whole genome shotgun (WGS) entry which is preliminary data.</text>
</comment>
<proteinExistence type="predicted"/>
<dbReference type="InterPro" id="IPR011576">
    <property type="entry name" value="Pyridox_Oxase_N"/>
</dbReference>
<reference evidence="4" key="1">
    <citation type="journal article" date="2019" name="Int. J. Syst. Evol. Microbiol.">
        <title>The Global Catalogue of Microorganisms (GCM) 10K type strain sequencing project: providing services to taxonomists for standard genome sequencing and annotation.</title>
        <authorList>
            <consortium name="The Broad Institute Genomics Platform"/>
            <consortium name="The Broad Institute Genome Sequencing Center for Infectious Disease"/>
            <person name="Wu L."/>
            <person name="Ma J."/>
        </authorList>
    </citation>
    <scope>NUCLEOTIDE SEQUENCE [LARGE SCALE GENOMIC DNA]</scope>
    <source>
        <strain evidence="4">JCM 10303</strain>
    </source>
</reference>
<dbReference type="SUPFAM" id="SSF50475">
    <property type="entry name" value="FMN-binding split barrel"/>
    <property type="match status" value="1"/>
</dbReference>
<dbReference type="Proteomes" id="UP001500729">
    <property type="component" value="Unassembled WGS sequence"/>
</dbReference>
<dbReference type="InterPro" id="IPR052019">
    <property type="entry name" value="F420H2_bilvrd_red/Heme_oxyg"/>
</dbReference>
<protein>
    <submittedName>
        <fullName evidence="3">Pyridoxamine 5'-phosphate oxidase family protein</fullName>
    </submittedName>
</protein>
<evidence type="ECO:0000313" key="3">
    <source>
        <dbReference type="EMBL" id="GAA0547519.1"/>
    </source>
</evidence>
<name>A0ABP3NLF5_SACER</name>
<dbReference type="InterPro" id="IPR012349">
    <property type="entry name" value="Split_barrel_FMN-bd"/>
</dbReference>
<accession>A0ABP3NLF5</accession>